<reference evidence="1" key="1">
    <citation type="submission" date="2021-03" db="EMBL/GenBank/DDBJ databases">
        <title>Draft genome sequence of rust myrtle Austropuccinia psidii MF-1, a brazilian biotype.</title>
        <authorList>
            <person name="Quecine M.C."/>
            <person name="Pachon D.M.R."/>
            <person name="Bonatelli M.L."/>
            <person name="Correr F.H."/>
            <person name="Franceschini L.M."/>
            <person name="Leite T.F."/>
            <person name="Margarido G.R.A."/>
            <person name="Almeida C.A."/>
            <person name="Ferrarezi J.A."/>
            <person name="Labate C.A."/>
        </authorList>
    </citation>
    <scope>NUCLEOTIDE SEQUENCE</scope>
    <source>
        <strain evidence="1">MF-1</strain>
    </source>
</reference>
<organism evidence="1 2">
    <name type="scientific">Austropuccinia psidii MF-1</name>
    <dbReference type="NCBI Taxonomy" id="1389203"/>
    <lineage>
        <taxon>Eukaryota</taxon>
        <taxon>Fungi</taxon>
        <taxon>Dikarya</taxon>
        <taxon>Basidiomycota</taxon>
        <taxon>Pucciniomycotina</taxon>
        <taxon>Pucciniomycetes</taxon>
        <taxon>Pucciniales</taxon>
        <taxon>Sphaerophragmiaceae</taxon>
        <taxon>Austropuccinia</taxon>
    </lineage>
</organism>
<evidence type="ECO:0000313" key="2">
    <source>
        <dbReference type="Proteomes" id="UP000765509"/>
    </source>
</evidence>
<accession>A0A9Q3F3N0</accession>
<dbReference type="AlphaFoldDB" id="A0A9Q3F3N0"/>
<comment type="caution">
    <text evidence="1">The sequence shown here is derived from an EMBL/GenBank/DDBJ whole genome shotgun (WGS) entry which is preliminary data.</text>
</comment>
<name>A0A9Q3F3N0_9BASI</name>
<keyword evidence="2" id="KW-1185">Reference proteome</keyword>
<gene>
    <name evidence="1" type="ORF">O181_070278</name>
</gene>
<dbReference type="Proteomes" id="UP000765509">
    <property type="component" value="Unassembled WGS sequence"/>
</dbReference>
<dbReference type="EMBL" id="AVOT02036116">
    <property type="protein sequence ID" value="MBW0530563.1"/>
    <property type="molecule type" value="Genomic_DNA"/>
</dbReference>
<protein>
    <submittedName>
        <fullName evidence="1">Uncharacterized protein</fullName>
    </submittedName>
</protein>
<sequence length="103" mass="11834">MPSLIPINLKTANLSSLVNLQYSSRSSLLGPSHKQSNPPQIKLSKPPKINLSDFDPYLKQIQTEWSRWEKHSNINSKLNKNSNHWFSSTFHNLSNFFPLSVRS</sequence>
<evidence type="ECO:0000313" key="1">
    <source>
        <dbReference type="EMBL" id="MBW0530563.1"/>
    </source>
</evidence>
<proteinExistence type="predicted"/>